<dbReference type="EMBL" id="MVBO01000006">
    <property type="protein sequence ID" value="OZJ06199.1"/>
    <property type="molecule type" value="Genomic_DNA"/>
</dbReference>
<feature type="compositionally biased region" description="Acidic residues" evidence="1">
    <location>
        <begin position="692"/>
        <end position="709"/>
    </location>
</feature>
<reference evidence="3 4" key="1">
    <citation type="journal article" date="2017" name="Mycologia">
        <title>Bifiguratus adelaidae, gen. et sp. nov., a new member of Mucoromycotina in endophytic and soil-dwelling habitats.</title>
        <authorList>
            <person name="Torres-Cruz T.J."/>
            <person name="Billingsley Tobias T.L."/>
            <person name="Almatruk M."/>
            <person name="Hesse C."/>
            <person name="Kuske C.R."/>
            <person name="Desiro A."/>
            <person name="Benucci G.M."/>
            <person name="Bonito G."/>
            <person name="Stajich J.E."/>
            <person name="Dunlap C."/>
            <person name="Arnold A.E."/>
            <person name="Porras-Alfaro A."/>
        </authorList>
    </citation>
    <scope>NUCLEOTIDE SEQUENCE [LARGE SCALE GENOMIC DNA]</scope>
    <source>
        <strain evidence="3 4">AZ0501</strain>
    </source>
</reference>
<feature type="compositionally biased region" description="Low complexity" evidence="1">
    <location>
        <begin position="1277"/>
        <end position="1297"/>
    </location>
</feature>
<feature type="compositionally biased region" description="Acidic residues" evidence="1">
    <location>
        <begin position="750"/>
        <end position="769"/>
    </location>
</feature>
<feature type="compositionally biased region" description="Polar residues" evidence="1">
    <location>
        <begin position="650"/>
        <end position="664"/>
    </location>
</feature>
<feature type="compositionally biased region" description="Polar residues" evidence="1">
    <location>
        <begin position="1232"/>
        <end position="1248"/>
    </location>
</feature>
<evidence type="ECO:0000313" key="4">
    <source>
        <dbReference type="Proteomes" id="UP000242875"/>
    </source>
</evidence>
<feature type="region of interest" description="Disordered" evidence="1">
    <location>
        <begin position="840"/>
        <end position="869"/>
    </location>
</feature>
<dbReference type="PROSITE" id="PS50003">
    <property type="entry name" value="PH_DOMAIN"/>
    <property type="match status" value="1"/>
</dbReference>
<dbReference type="InterPro" id="IPR058155">
    <property type="entry name" value="Skg3/CAF120-like_PH"/>
</dbReference>
<sequence>MFADMDQHSQSPPASEAIGQLSVFNDATRKFFEPYDGVEPGLHGASSPALGLNGVVSEDRRQSQIFYAQKYGLNTPSMYGPQAMSPSMSTEPSTDPSSEYSAGSSTLSSPIVYSRQHSSQTSNGGSVKRPTSYRNAETPKHTRRPSQYVKPAAMPMTYRPEDVPSHLLPVLKLYESFNAKVYMGGYLMKQNDITPEGKPFNDRNWSKWYVELCGPILSFWDAESVSGVVSGKDEASILPHYTNITDCQIAVIGDFPDPYRIQPLRTNVFALNTAGANRFYLSCPDQATLNQWISAIRLASFEIAKLHEIYTRCLCTNSHLPLLSGVHSPLSDPSSAISSALSNLHATFKEVLVTTTSGQFEGHVQARLMGKTDWQKYWLVITSDQGPGKLASGKGSLSSIFSGTKKTPPRSKTSGFAQCFLYANRKSKEPIVTITAVHQAYAVYPETPQLVDKATIFKLEGNMLNSQSPQSSSFQQNSPSSFDGFGQQSSGFLLLMSSSPREMASCLVTIWNAFQLYGRPQQLLDSAADPRSLIFGATALTLSPDSQRTKHQSWLPAPQSTLFLNPEDVKDTPLYGKNAIETKMIFLSMLTEKLNSLGLGQRPITPPHAAGSTLPRINSQPMPASHEPPFVRQRTASGTALMHQPAPMPRQNSSPSFAPTSRPQSVAGYPRLQPVPRPSYNAKGKVIVDSSGESEEDSAKEEDEDSDDEPIIHVLQHTKEQKPTEDEHRDWRPHQADNAKVTRRVPIASDTEDDEPAEAEESDSEDDSELSAPSRSAQPPRTQSSNDVASKSTANKGKQVPRNRICSEIFGEINWESEETFARKEKDNIYDVPIGPQTYAEARKSDAVEKEEAPAVSSSRRHSDQPDPALRAQLAALAGFDVEEHQQDSGKIEGILDNDLSNKQTIEGADRTSYGTSTADSDGQQQSGTQAQSFMHPNTVGAGYMAMPPGTPGYNGQQYAGVHPQFWNQPSEMAGSPYDDEHRSIALGEYLRPMNVQGGGRLRADDTMSAYGGSDYYERTGPQIPALGQGFAKHGSLLGAYLNEKMSAMEQTEFAKATGQPLINVPQKPPEPQTGLIGMITQREAEKKAGRGKIQDKLGAMREEIAIERERERRLMEQRQQYMMQQQMMMRNAYGTYGMGMMNQLYPFGMMPMMSPMMSPGNMTPVGMIPGQQMPMMMNQSGYFDPRMSMMAGGMSPMSPYAMGMGTNFGNNVRNSMYGGGSVYGGVPPSHFGQQQAFQGTKPATSNEVIDEDDNVPIGLVATPQNSSQRKSFVQPGNRGSSGNQSASSGNSSVPGK</sequence>
<protein>
    <recommendedName>
        <fullName evidence="2">PH domain-containing protein</fullName>
    </recommendedName>
</protein>
<keyword evidence="4" id="KW-1185">Reference proteome</keyword>
<feature type="domain" description="PH" evidence="2">
    <location>
        <begin position="180"/>
        <end position="301"/>
    </location>
</feature>
<feature type="region of interest" description="Disordered" evidence="1">
    <location>
        <begin position="601"/>
        <end position="805"/>
    </location>
</feature>
<dbReference type="Pfam" id="PF25381">
    <property type="entry name" value="PH_26"/>
    <property type="match status" value="1"/>
</dbReference>
<comment type="caution">
    <text evidence="3">The sequence shown here is derived from an EMBL/GenBank/DDBJ whole genome shotgun (WGS) entry which is preliminary data.</text>
</comment>
<evidence type="ECO:0000259" key="2">
    <source>
        <dbReference type="PROSITE" id="PS50003"/>
    </source>
</evidence>
<dbReference type="InterPro" id="IPR011993">
    <property type="entry name" value="PH-like_dom_sf"/>
</dbReference>
<dbReference type="Gene3D" id="2.30.29.30">
    <property type="entry name" value="Pleckstrin-homology domain (PH domain)/Phosphotyrosine-binding domain (PTB)"/>
    <property type="match status" value="1"/>
</dbReference>
<evidence type="ECO:0000256" key="1">
    <source>
        <dbReference type="SAM" id="MobiDB-lite"/>
    </source>
</evidence>
<gene>
    <name evidence="3" type="ORF">BZG36_00977</name>
</gene>
<dbReference type="InterPro" id="IPR001849">
    <property type="entry name" value="PH_domain"/>
</dbReference>
<feature type="compositionally biased region" description="Polar residues" evidence="1">
    <location>
        <begin position="775"/>
        <end position="796"/>
    </location>
</feature>
<dbReference type="OrthoDB" id="5563754at2759"/>
<feature type="compositionally biased region" description="Basic and acidic residues" evidence="1">
    <location>
        <begin position="841"/>
        <end position="853"/>
    </location>
</feature>
<accession>A0A261Y6J1</accession>
<feature type="compositionally biased region" description="Basic and acidic residues" evidence="1">
    <location>
        <begin position="717"/>
        <end position="737"/>
    </location>
</feature>
<feature type="compositionally biased region" description="Polar residues" evidence="1">
    <location>
        <begin position="913"/>
        <end position="936"/>
    </location>
</feature>
<feature type="compositionally biased region" description="Polar residues" evidence="1">
    <location>
        <begin position="84"/>
        <end position="125"/>
    </location>
</feature>
<name>A0A261Y6J1_9FUNG</name>
<proteinExistence type="predicted"/>
<organism evidence="3 4">
    <name type="scientific">Bifiguratus adelaidae</name>
    <dbReference type="NCBI Taxonomy" id="1938954"/>
    <lineage>
        <taxon>Eukaryota</taxon>
        <taxon>Fungi</taxon>
        <taxon>Fungi incertae sedis</taxon>
        <taxon>Mucoromycota</taxon>
        <taxon>Mucoromycotina</taxon>
        <taxon>Endogonomycetes</taxon>
        <taxon>Endogonales</taxon>
        <taxon>Endogonales incertae sedis</taxon>
        <taxon>Bifiguratus</taxon>
    </lineage>
</organism>
<feature type="region of interest" description="Disordered" evidence="1">
    <location>
        <begin position="911"/>
        <end position="940"/>
    </location>
</feature>
<dbReference type="SMART" id="SM00233">
    <property type="entry name" value="PH"/>
    <property type="match status" value="1"/>
</dbReference>
<dbReference type="SUPFAM" id="SSF50729">
    <property type="entry name" value="PH domain-like"/>
    <property type="match status" value="1"/>
</dbReference>
<feature type="compositionally biased region" description="Polar residues" evidence="1">
    <location>
        <begin position="1263"/>
        <end position="1272"/>
    </location>
</feature>
<evidence type="ECO:0000313" key="3">
    <source>
        <dbReference type="EMBL" id="OZJ06199.1"/>
    </source>
</evidence>
<dbReference type="Proteomes" id="UP000242875">
    <property type="component" value="Unassembled WGS sequence"/>
</dbReference>
<feature type="region of interest" description="Disordered" evidence="1">
    <location>
        <begin position="78"/>
        <end position="151"/>
    </location>
</feature>
<dbReference type="Pfam" id="PF00169">
    <property type="entry name" value="PH"/>
    <property type="match status" value="1"/>
</dbReference>
<feature type="region of interest" description="Disordered" evidence="1">
    <location>
        <begin position="1229"/>
        <end position="1297"/>
    </location>
</feature>